<dbReference type="KEGG" id="ctes:O987_15810"/>
<dbReference type="HOGENOM" id="CLU_2842261_0_0_4"/>
<evidence type="ECO:0000313" key="2">
    <source>
        <dbReference type="Proteomes" id="UP000028782"/>
    </source>
</evidence>
<reference evidence="1 2" key="1">
    <citation type="journal article" date="2014" name="Genome Announc.">
        <title>Complete Genome Sequence of Polychlorinated Biphenyl Degrader Comamonas testosteroni TK102 (NBRC 109938).</title>
        <authorList>
            <person name="Fukuda K."/>
            <person name="Hosoyama A."/>
            <person name="Tsuchikane K."/>
            <person name="Ohji S."/>
            <person name="Yamazoe A."/>
            <person name="Fujita N."/>
            <person name="Shintani M."/>
            <person name="Kimbara K."/>
        </authorList>
    </citation>
    <scope>NUCLEOTIDE SEQUENCE [LARGE SCALE GENOMIC DNA]</scope>
    <source>
        <strain evidence="1">TK102</strain>
    </source>
</reference>
<dbReference type="AlphaFoldDB" id="A0A076PVA9"/>
<evidence type="ECO:0000313" key="1">
    <source>
        <dbReference type="EMBL" id="AIJ47277.1"/>
    </source>
</evidence>
<dbReference type="EMBL" id="CP006704">
    <property type="protein sequence ID" value="AIJ47277.1"/>
    <property type="molecule type" value="Genomic_DNA"/>
</dbReference>
<accession>A0A076PVA9</accession>
<name>A0A076PVA9_COMTE</name>
<organism evidence="1 2">
    <name type="scientific">Comamonas testosteroni TK102</name>
    <dbReference type="NCBI Taxonomy" id="1392005"/>
    <lineage>
        <taxon>Bacteria</taxon>
        <taxon>Pseudomonadati</taxon>
        <taxon>Pseudomonadota</taxon>
        <taxon>Betaproteobacteria</taxon>
        <taxon>Burkholderiales</taxon>
        <taxon>Comamonadaceae</taxon>
        <taxon>Comamonas</taxon>
    </lineage>
</organism>
<gene>
    <name evidence="1" type="ORF">O987_15810</name>
</gene>
<proteinExistence type="predicted"/>
<protein>
    <submittedName>
        <fullName evidence="1">Uncharacterized protein</fullName>
    </submittedName>
</protein>
<dbReference type="Proteomes" id="UP000028782">
    <property type="component" value="Chromosome"/>
</dbReference>
<sequence length="65" mass="7621">MLLALGRISCFSLLIEACLFQQWLDFPEPMSAEDFSLSQSFPQGLEQMCVEMLLWHIKSQPVHYW</sequence>